<accession>A0A0E9PL12</accession>
<evidence type="ECO:0000313" key="1">
    <source>
        <dbReference type="EMBL" id="JAH04982.1"/>
    </source>
</evidence>
<dbReference type="AlphaFoldDB" id="A0A0E9PL12"/>
<proteinExistence type="predicted"/>
<sequence length="41" mass="4431">MRSFPALGTVLPSRVFIAPVPGFGYTLCCTSLWIRASAKCL</sequence>
<reference evidence="1" key="1">
    <citation type="submission" date="2014-11" db="EMBL/GenBank/DDBJ databases">
        <authorList>
            <person name="Amaro Gonzalez C."/>
        </authorList>
    </citation>
    <scope>NUCLEOTIDE SEQUENCE</scope>
</reference>
<dbReference type="EMBL" id="GBXM01103595">
    <property type="protein sequence ID" value="JAH04982.1"/>
    <property type="molecule type" value="Transcribed_RNA"/>
</dbReference>
<protein>
    <submittedName>
        <fullName evidence="1">Uncharacterized protein</fullName>
    </submittedName>
</protein>
<name>A0A0E9PL12_ANGAN</name>
<reference evidence="1" key="2">
    <citation type="journal article" date="2015" name="Fish Shellfish Immunol.">
        <title>Early steps in the European eel (Anguilla anguilla)-Vibrio vulnificus interaction in the gills: Role of the RtxA13 toxin.</title>
        <authorList>
            <person name="Callol A."/>
            <person name="Pajuelo D."/>
            <person name="Ebbesson L."/>
            <person name="Teles M."/>
            <person name="MacKenzie S."/>
            <person name="Amaro C."/>
        </authorList>
    </citation>
    <scope>NUCLEOTIDE SEQUENCE</scope>
</reference>
<organism evidence="1">
    <name type="scientific">Anguilla anguilla</name>
    <name type="common">European freshwater eel</name>
    <name type="synonym">Muraena anguilla</name>
    <dbReference type="NCBI Taxonomy" id="7936"/>
    <lineage>
        <taxon>Eukaryota</taxon>
        <taxon>Metazoa</taxon>
        <taxon>Chordata</taxon>
        <taxon>Craniata</taxon>
        <taxon>Vertebrata</taxon>
        <taxon>Euteleostomi</taxon>
        <taxon>Actinopterygii</taxon>
        <taxon>Neopterygii</taxon>
        <taxon>Teleostei</taxon>
        <taxon>Anguilliformes</taxon>
        <taxon>Anguillidae</taxon>
        <taxon>Anguilla</taxon>
    </lineage>
</organism>